<name>A0ABW2UM92_9RHOB</name>
<dbReference type="EMBL" id="JBHTFQ010000011">
    <property type="protein sequence ID" value="MFC7705879.1"/>
    <property type="molecule type" value="Genomic_DNA"/>
</dbReference>
<keyword evidence="5 6" id="KW-0732">Signal</keyword>
<dbReference type="RefSeq" id="WP_377406226.1">
    <property type="nucleotide sequence ID" value="NZ_JBHTFQ010000011.1"/>
</dbReference>
<feature type="signal peptide" evidence="6">
    <location>
        <begin position="1"/>
        <end position="23"/>
    </location>
</feature>
<dbReference type="InterPro" id="IPR002491">
    <property type="entry name" value="ABC_transptr_periplasmic_BD"/>
</dbReference>
<gene>
    <name evidence="8" type="ORF">ACFQXB_16985</name>
</gene>
<keyword evidence="4" id="KW-0408">Iron</keyword>
<keyword evidence="4" id="KW-0406">Ion transport</keyword>
<evidence type="ECO:0000256" key="5">
    <source>
        <dbReference type="ARBA" id="ARBA00022729"/>
    </source>
</evidence>
<evidence type="ECO:0000313" key="9">
    <source>
        <dbReference type="Proteomes" id="UP001596516"/>
    </source>
</evidence>
<evidence type="ECO:0000259" key="7">
    <source>
        <dbReference type="PROSITE" id="PS50983"/>
    </source>
</evidence>
<dbReference type="InterPro" id="IPR051313">
    <property type="entry name" value="Bact_iron-sidero_bind"/>
</dbReference>
<evidence type="ECO:0000256" key="1">
    <source>
        <dbReference type="ARBA" id="ARBA00004196"/>
    </source>
</evidence>
<keyword evidence="4" id="KW-0410">Iron transport</keyword>
<protein>
    <submittedName>
        <fullName evidence="8">Siderophore ABC transporter substrate-binding protein</fullName>
    </submittedName>
</protein>
<keyword evidence="3" id="KW-0813">Transport</keyword>
<evidence type="ECO:0000256" key="4">
    <source>
        <dbReference type="ARBA" id="ARBA00022496"/>
    </source>
</evidence>
<reference evidence="9" key="1">
    <citation type="journal article" date="2019" name="Int. J. Syst. Evol. Microbiol.">
        <title>The Global Catalogue of Microorganisms (GCM) 10K type strain sequencing project: providing services to taxonomists for standard genome sequencing and annotation.</title>
        <authorList>
            <consortium name="The Broad Institute Genomics Platform"/>
            <consortium name="The Broad Institute Genome Sequencing Center for Infectious Disease"/>
            <person name="Wu L."/>
            <person name="Ma J."/>
        </authorList>
    </citation>
    <scope>NUCLEOTIDE SEQUENCE [LARGE SCALE GENOMIC DNA]</scope>
    <source>
        <strain evidence="9">CGMCC 1.12750</strain>
    </source>
</reference>
<keyword evidence="9" id="KW-1185">Reference proteome</keyword>
<dbReference type="Proteomes" id="UP001596516">
    <property type="component" value="Unassembled WGS sequence"/>
</dbReference>
<evidence type="ECO:0000313" key="8">
    <source>
        <dbReference type="EMBL" id="MFC7705879.1"/>
    </source>
</evidence>
<dbReference type="Gene3D" id="3.40.50.1980">
    <property type="entry name" value="Nitrogenase molybdenum iron protein domain"/>
    <property type="match status" value="2"/>
</dbReference>
<dbReference type="PANTHER" id="PTHR30532">
    <property type="entry name" value="IRON III DICITRATE-BINDING PERIPLASMIC PROTEIN"/>
    <property type="match status" value="1"/>
</dbReference>
<feature type="chain" id="PRO_5046243218" evidence="6">
    <location>
        <begin position="24"/>
        <end position="300"/>
    </location>
</feature>
<dbReference type="PROSITE" id="PS50983">
    <property type="entry name" value="FE_B12_PBP"/>
    <property type="match status" value="1"/>
</dbReference>
<dbReference type="CDD" id="cd01140">
    <property type="entry name" value="FatB"/>
    <property type="match status" value="1"/>
</dbReference>
<comment type="similarity">
    <text evidence="2">Belongs to the bacterial solute-binding protein 8 family.</text>
</comment>
<evidence type="ECO:0000256" key="3">
    <source>
        <dbReference type="ARBA" id="ARBA00022448"/>
    </source>
</evidence>
<accession>A0ABW2UM92</accession>
<sequence length="300" mass="31861">MSRITRLSFSAALAAALALPAFAADVTIQTAQGPVTLPQEPRTVAVFDIAAIDTLTALGVQPAGVPDNLYVTYLPEQLRDAAVIGTLFEPNLEALAGLAPDLIIVGGRSAGQAESLSRIAPVIDMTITGDELAQEALARLEAYGTLFAREEAADELARNFNDRLEEIRGLAADEGRALVVMTNGPKISAYGRGSRFGWMHAELGLAEAVDVDQEATHGEAISFEFVREANPDWLIVVDRAAAIGEAESARETLNNALVAETTAWKQGNVVYPNPVNLYIAGGGYNSMMGTMQELLDAFSN</sequence>
<organism evidence="8 9">
    <name type="scientific">Plastorhodobacter daqingensis</name>
    <dbReference type="NCBI Taxonomy" id="1387281"/>
    <lineage>
        <taxon>Bacteria</taxon>
        <taxon>Pseudomonadati</taxon>
        <taxon>Pseudomonadota</taxon>
        <taxon>Alphaproteobacteria</taxon>
        <taxon>Rhodobacterales</taxon>
        <taxon>Paracoccaceae</taxon>
        <taxon>Plastorhodobacter</taxon>
    </lineage>
</organism>
<dbReference type="InterPro" id="IPR033870">
    <property type="entry name" value="FatB"/>
</dbReference>
<evidence type="ECO:0000256" key="2">
    <source>
        <dbReference type="ARBA" id="ARBA00008814"/>
    </source>
</evidence>
<comment type="caution">
    <text evidence="8">The sequence shown here is derived from an EMBL/GenBank/DDBJ whole genome shotgun (WGS) entry which is preliminary data.</text>
</comment>
<proteinExistence type="inferred from homology"/>
<comment type="subcellular location">
    <subcellularLocation>
        <location evidence="1">Cell envelope</location>
    </subcellularLocation>
</comment>
<dbReference type="Pfam" id="PF01497">
    <property type="entry name" value="Peripla_BP_2"/>
    <property type="match status" value="1"/>
</dbReference>
<dbReference type="SUPFAM" id="SSF53807">
    <property type="entry name" value="Helical backbone' metal receptor"/>
    <property type="match status" value="1"/>
</dbReference>
<dbReference type="PANTHER" id="PTHR30532:SF28">
    <property type="entry name" value="PETROBACTIN-BINDING PROTEIN YCLQ"/>
    <property type="match status" value="1"/>
</dbReference>
<feature type="domain" description="Fe/B12 periplasmic-binding" evidence="7">
    <location>
        <begin position="43"/>
        <end position="300"/>
    </location>
</feature>
<evidence type="ECO:0000256" key="6">
    <source>
        <dbReference type="SAM" id="SignalP"/>
    </source>
</evidence>